<feature type="region of interest" description="Disordered" evidence="1">
    <location>
        <begin position="1"/>
        <end position="120"/>
    </location>
</feature>
<dbReference type="PANTHER" id="PTHR33223:SF10">
    <property type="entry name" value="AMINOTRANSFERASE-LIKE PLANT MOBILE DOMAIN-CONTAINING PROTEIN"/>
    <property type="match status" value="1"/>
</dbReference>
<keyword evidence="4" id="KW-1185">Reference proteome</keyword>
<reference evidence="3 4" key="1">
    <citation type="submission" date="2024-01" db="EMBL/GenBank/DDBJ databases">
        <title>The complete chloroplast genome sequence of Lithospermum erythrorhizon: insights into the phylogenetic relationship among Boraginaceae species and the maternal lineages of purple gromwells.</title>
        <authorList>
            <person name="Okada T."/>
            <person name="Watanabe K."/>
        </authorList>
    </citation>
    <scope>NUCLEOTIDE SEQUENCE [LARGE SCALE GENOMIC DNA]</scope>
</reference>
<dbReference type="AlphaFoldDB" id="A0AAV3PMI8"/>
<dbReference type="PANTHER" id="PTHR33223">
    <property type="entry name" value="CCHC-TYPE DOMAIN-CONTAINING PROTEIN"/>
    <property type="match status" value="1"/>
</dbReference>
<feature type="compositionally biased region" description="Polar residues" evidence="1">
    <location>
        <begin position="1"/>
        <end position="15"/>
    </location>
</feature>
<dbReference type="Pfam" id="PF03732">
    <property type="entry name" value="Retrotrans_gag"/>
    <property type="match status" value="1"/>
</dbReference>
<protein>
    <recommendedName>
        <fullName evidence="2">Retrotransposon gag domain-containing protein</fullName>
    </recommendedName>
</protein>
<comment type="caution">
    <text evidence="3">The sequence shown here is derived from an EMBL/GenBank/DDBJ whole genome shotgun (WGS) entry which is preliminary data.</text>
</comment>
<dbReference type="Proteomes" id="UP001454036">
    <property type="component" value="Unassembled WGS sequence"/>
</dbReference>
<proteinExistence type="predicted"/>
<feature type="domain" description="Retrotransposon gag" evidence="2">
    <location>
        <begin position="251"/>
        <end position="313"/>
    </location>
</feature>
<evidence type="ECO:0000313" key="3">
    <source>
        <dbReference type="EMBL" id="GAA0152132.1"/>
    </source>
</evidence>
<sequence>MEQGATSQPGVTTRAMSGAITHPPQGPLSQDLPRPKTKDPVQPKETGKPSPREKTHDSNQEQVDESKDQDSRSHPSKRPWEKDNHQLAPSVGNLLDKDSRHDHKIGSKQSYEQSTDMSYDKSKSYVEEISRLDYYPRGPIEDGISDTDHQVLFVPQGEGNVRGSNDVIAKLQLQVEELNNRLKDIAPSKVIAKHSTLLPFLYRLRHESMPRGFRMPKFKTLYGMGDPSNHINAYDSQLSFWASEDDVYTKAFPSSLSGAALKWFHKLPPNSIDCWQDSVDLFMDKFGASIIAEQDEEALMNLKQKPEETLCDYPIVSKGWRKQKRQPKEQSRFIPETNHKDPQRLTCVGKIIEKPQEETVSKWRTKRKDSEKGEWKSKATSRAVYTSYTPLRTSMRKVYGQMEDMKLLPKPQKLRSHPNRQDPKLFCEYHKDHRQDTDDCRVLKAKIKKLIRRGHLKKFVRKCFQKSLRD</sequence>
<evidence type="ECO:0000313" key="4">
    <source>
        <dbReference type="Proteomes" id="UP001454036"/>
    </source>
</evidence>
<feature type="compositionally biased region" description="Basic and acidic residues" evidence="1">
    <location>
        <begin position="33"/>
        <end position="85"/>
    </location>
</feature>
<evidence type="ECO:0000256" key="1">
    <source>
        <dbReference type="SAM" id="MobiDB-lite"/>
    </source>
</evidence>
<accession>A0AAV3PMI8</accession>
<organism evidence="3 4">
    <name type="scientific">Lithospermum erythrorhizon</name>
    <name type="common">Purple gromwell</name>
    <name type="synonym">Lithospermum officinale var. erythrorhizon</name>
    <dbReference type="NCBI Taxonomy" id="34254"/>
    <lineage>
        <taxon>Eukaryota</taxon>
        <taxon>Viridiplantae</taxon>
        <taxon>Streptophyta</taxon>
        <taxon>Embryophyta</taxon>
        <taxon>Tracheophyta</taxon>
        <taxon>Spermatophyta</taxon>
        <taxon>Magnoliopsida</taxon>
        <taxon>eudicotyledons</taxon>
        <taxon>Gunneridae</taxon>
        <taxon>Pentapetalae</taxon>
        <taxon>asterids</taxon>
        <taxon>lamiids</taxon>
        <taxon>Boraginales</taxon>
        <taxon>Boraginaceae</taxon>
        <taxon>Boraginoideae</taxon>
        <taxon>Lithospermeae</taxon>
        <taxon>Lithospermum</taxon>
    </lineage>
</organism>
<dbReference type="InterPro" id="IPR005162">
    <property type="entry name" value="Retrotrans_gag_dom"/>
</dbReference>
<feature type="compositionally biased region" description="Basic and acidic residues" evidence="1">
    <location>
        <begin position="95"/>
        <end position="105"/>
    </location>
</feature>
<evidence type="ECO:0000259" key="2">
    <source>
        <dbReference type="Pfam" id="PF03732"/>
    </source>
</evidence>
<feature type="compositionally biased region" description="Polar residues" evidence="1">
    <location>
        <begin position="107"/>
        <end position="117"/>
    </location>
</feature>
<name>A0AAV3PMI8_LITER</name>
<dbReference type="EMBL" id="BAABME010001920">
    <property type="protein sequence ID" value="GAA0152132.1"/>
    <property type="molecule type" value="Genomic_DNA"/>
</dbReference>
<gene>
    <name evidence="3" type="ORF">LIER_10689</name>
</gene>